<dbReference type="AlphaFoldDB" id="A0AA35SII6"/>
<organism evidence="2 3">
    <name type="scientific">Geodia barretti</name>
    <name type="common">Barrett's horny sponge</name>
    <dbReference type="NCBI Taxonomy" id="519541"/>
    <lineage>
        <taxon>Eukaryota</taxon>
        <taxon>Metazoa</taxon>
        <taxon>Porifera</taxon>
        <taxon>Demospongiae</taxon>
        <taxon>Heteroscleromorpha</taxon>
        <taxon>Tetractinellida</taxon>
        <taxon>Astrophorina</taxon>
        <taxon>Geodiidae</taxon>
        <taxon>Geodia</taxon>
    </lineage>
</organism>
<sequence length="162" mass="18316">MSGLVKAKKFDWKDSNLALFGSDTEKNVKKSSAETEPAWNGAGQKVGIQIWRIVKFKVTHWAKNEYGKFYNGDSYILLNTYNEKDSEELLYDLHFWIGADSSQDEYGTAAYKTVELDTLVSSPFPSLLPLSSLLPVFLLCIHTLCLLFEWLQSWLSGMGAFA</sequence>
<dbReference type="GO" id="GO:0051015">
    <property type="term" value="F:actin filament binding"/>
    <property type="evidence" value="ECO:0007669"/>
    <property type="project" value="InterPro"/>
</dbReference>
<proteinExistence type="predicted"/>
<dbReference type="PANTHER" id="PTHR11977">
    <property type="entry name" value="VILLIN"/>
    <property type="match status" value="1"/>
</dbReference>
<dbReference type="GO" id="GO:0015629">
    <property type="term" value="C:actin cytoskeleton"/>
    <property type="evidence" value="ECO:0007669"/>
    <property type="project" value="TreeGrafter"/>
</dbReference>
<dbReference type="EMBL" id="CASHTH010002416">
    <property type="protein sequence ID" value="CAI8029582.1"/>
    <property type="molecule type" value="Genomic_DNA"/>
</dbReference>
<evidence type="ECO:0000313" key="3">
    <source>
        <dbReference type="Proteomes" id="UP001174909"/>
    </source>
</evidence>
<dbReference type="GO" id="GO:0008154">
    <property type="term" value="P:actin polymerization or depolymerization"/>
    <property type="evidence" value="ECO:0007669"/>
    <property type="project" value="TreeGrafter"/>
</dbReference>
<dbReference type="InterPro" id="IPR029006">
    <property type="entry name" value="ADF-H/Gelsolin-like_dom_sf"/>
</dbReference>
<reference evidence="2" key="1">
    <citation type="submission" date="2023-03" db="EMBL/GenBank/DDBJ databases">
        <authorList>
            <person name="Steffen K."/>
            <person name="Cardenas P."/>
        </authorList>
    </citation>
    <scope>NUCLEOTIDE SEQUENCE</scope>
</reference>
<dbReference type="GO" id="GO:0005737">
    <property type="term" value="C:cytoplasm"/>
    <property type="evidence" value="ECO:0007669"/>
    <property type="project" value="TreeGrafter"/>
</dbReference>
<dbReference type="Proteomes" id="UP001174909">
    <property type="component" value="Unassembled WGS sequence"/>
</dbReference>
<evidence type="ECO:0000259" key="1">
    <source>
        <dbReference type="Pfam" id="PF00626"/>
    </source>
</evidence>
<feature type="domain" description="Gelsolin-like" evidence="1">
    <location>
        <begin position="65"/>
        <end position="117"/>
    </location>
</feature>
<dbReference type="InterPro" id="IPR007122">
    <property type="entry name" value="Villin/Gelsolin"/>
</dbReference>
<keyword evidence="3" id="KW-1185">Reference proteome</keyword>
<dbReference type="InterPro" id="IPR007123">
    <property type="entry name" value="Gelsolin-like_dom"/>
</dbReference>
<accession>A0AA35SII6</accession>
<name>A0AA35SII6_GEOBA</name>
<dbReference type="SUPFAM" id="SSF55753">
    <property type="entry name" value="Actin depolymerizing proteins"/>
    <property type="match status" value="1"/>
</dbReference>
<dbReference type="Gene3D" id="3.40.20.10">
    <property type="entry name" value="Severin"/>
    <property type="match status" value="1"/>
</dbReference>
<dbReference type="Pfam" id="PF00626">
    <property type="entry name" value="Gelsolin"/>
    <property type="match status" value="1"/>
</dbReference>
<comment type="caution">
    <text evidence="2">The sequence shown here is derived from an EMBL/GenBank/DDBJ whole genome shotgun (WGS) entry which is preliminary data.</text>
</comment>
<dbReference type="PANTHER" id="PTHR11977:SF130">
    <property type="entry name" value="SEVERIN"/>
    <property type="match status" value="1"/>
</dbReference>
<dbReference type="SMART" id="SM00262">
    <property type="entry name" value="GEL"/>
    <property type="match status" value="1"/>
</dbReference>
<gene>
    <name evidence="2" type="ORF">GBAR_LOCUS16793</name>
</gene>
<protein>
    <submittedName>
        <fullName evidence="2">Gelsolin-like protein 1</fullName>
    </submittedName>
</protein>
<evidence type="ECO:0000313" key="2">
    <source>
        <dbReference type="EMBL" id="CAI8029582.1"/>
    </source>
</evidence>